<protein>
    <recommendedName>
        <fullName evidence="3">DUF742 domain-containing protein</fullName>
    </recommendedName>
</protein>
<dbReference type="AlphaFoldDB" id="A0A0S4QDL0"/>
<dbReference type="EMBL" id="FAOZ01000001">
    <property type="protein sequence ID" value="CUU53572.1"/>
    <property type="molecule type" value="Genomic_DNA"/>
</dbReference>
<accession>A0A0S4QDL0</accession>
<gene>
    <name evidence="1" type="ORF">Ga0074812_10170</name>
</gene>
<dbReference type="PANTHER" id="PTHR36221">
    <property type="entry name" value="DUF742 DOMAIN-CONTAINING PROTEIN"/>
    <property type="match status" value="1"/>
</dbReference>
<dbReference type="PANTHER" id="PTHR36221:SF1">
    <property type="entry name" value="DUF742 DOMAIN-CONTAINING PROTEIN"/>
    <property type="match status" value="1"/>
</dbReference>
<evidence type="ECO:0000313" key="2">
    <source>
        <dbReference type="Proteomes" id="UP000198802"/>
    </source>
</evidence>
<reference evidence="2" key="1">
    <citation type="submission" date="2015-11" db="EMBL/GenBank/DDBJ databases">
        <authorList>
            <person name="Varghese N."/>
        </authorList>
    </citation>
    <scope>NUCLEOTIDE SEQUENCE [LARGE SCALE GENOMIC DNA]</scope>
    <source>
        <strain evidence="2">DSM 45899</strain>
    </source>
</reference>
<sequence>MSGDEEWFDDDAGPVVRPYAVTGGRTRPRNRALDLVALVTTSPQGRAMTNTLEPEQRAIAVLCGRHQSIVEISARLNLPVGVARVLVGDMLDAGLVTVYRPEQPADRPSVAIIEKVLSGLQAL</sequence>
<keyword evidence="2" id="KW-1185">Reference proteome</keyword>
<evidence type="ECO:0008006" key="3">
    <source>
        <dbReference type="Google" id="ProtNLM"/>
    </source>
</evidence>
<evidence type="ECO:0000313" key="1">
    <source>
        <dbReference type="EMBL" id="CUU53572.1"/>
    </source>
</evidence>
<proteinExistence type="predicted"/>
<organism evidence="1 2">
    <name type="scientific">Parafrankia irregularis</name>
    <dbReference type="NCBI Taxonomy" id="795642"/>
    <lineage>
        <taxon>Bacteria</taxon>
        <taxon>Bacillati</taxon>
        <taxon>Actinomycetota</taxon>
        <taxon>Actinomycetes</taxon>
        <taxon>Frankiales</taxon>
        <taxon>Frankiaceae</taxon>
        <taxon>Parafrankia</taxon>
    </lineage>
</organism>
<name>A0A0S4QDL0_9ACTN</name>
<dbReference type="Pfam" id="PF05331">
    <property type="entry name" value="DUF742"/>
    <property type="match status" value="1"/>
</dbReference>
<dbReference type="RefSeq" id="WP_006538094.1">
    <property type="nucleotide sequence ID" value="NZ_FAOZ01000001.1"/>
</dbReference>
<dbReference type="Proteomes" id="UP000198802">
    <property type="component" value="Unassembled WGS sequence"/>
</dbReference>
<dbReference type="InterPro" id="IPR007995">
    <property type="entry name" value="DUF742"/>
</dbReference>